<dbReference type="GO" id="GO:0000155">
    <property type="term" value="F:phosphorelay sensor kinase activity"/>
    <property type="evidence" value="ECO:0007669"/>
    <property type="project" value="InterPro"/>
</dbReference>
<dbReference type="PROSITE" id="PS50109">
    <property type="entry name" value="HIS_KIN"/>
    <property type="match status" value="1"/>
</dbReference>
<dbReference type="Pfam" id="PF00512">
    <property type="entry name" value="HisKA"/>
    <property type="match status" value="1"/>
</dbReference>
<dbReference type="AlphaFoldDB" id="A0A840RDZ4"/>
<dbReference type="PRINTS" id="PR00344">
    <property type="entry name" value="BCTRLSENSOR"/>
</dbReference>
<feature type="modified residue" description="4-aspartylphosphate" evidence="7">
    <location>
        <position position="318"/>
    </location>
</feature>
<dbReference type="InterPro" id="IPR004358">
    <property type="entry name" value="Sig_transdc_His_kin-like_C"/>
</dbReference>
<comment type="catalytic activity">
    <reaction evidence="1">
        <text>ATP + protein L-histidine = ADP + protein N-phospho-L-histidine.</text>
        <dbReference type="EC" id="2.7.13.3"/>
    </reaction>
</comment>
<dbReference type="SMART" id="SM00448">
    <property type="entry name" value="REC"/>
    <property type="match status" value="3"/>
</dbReference>
<evidence type="ECO:0000259" key="9">
    <source>
        <dbReference type="PROSITE" id="PS50110"/>
    </source>
</evidence>
<accession>A0A840RDZ4</accession>
<dbReference type="FunFam" id="3.30.565.10:FF:000010">
    <property type="entry name" value="Sensor histidine kinase RcsC"/>
    <property type="match status" value="1"/>
</dbReference>
<feature type="modified residue" description="4-aspartylphosphate" evidence="7">
    <location>
        <position position="53"/>
    </location>
</feature>
<comment type="function">
    <text evidence="5">Member of the two-component regulatory system BvgS/BvgA. Phosphorylates BvgA via a four-step phosphorelay in response to environmental signals.</text>
</comment>
<dbReference type="Gene3D" id="1.10.287.130">
    <property type="match status" value="1"/>
</dbReference>
<sequence>MSALILVVDDSLTVRADLLEALAAAGLSTLGCATLHEARAALASLPVALAILDVLLPDGDGIELLEEIRTTPHTAQLPVLMLSSEAEVRDRIRGLMTGSSDYIGKPYDRDYVVARVLQLARHGSPGTVHEPHSVLVIDDSSTFREALCGGLRSHGYTVYSASSGEEGLRSAAVNRPSLVIVDGVLPGIDGATVIRKLRLDTALRQTPCIMLTGSGEPGAELTALNSGADAFARKEEDLEMILARVQAVMRMAMTPPEEVENSSLLGPKRILVVDDSATYLDTLAEALRGDGYDVIMAWSGEEALDMIAVQTVDCILLDRLMPGLGGTETCRRIKSSPILRDIPLIMLTGTEDREAMIEGLATGADDYVLKSNELEVLKARVSAQLRRKQFEDENRRIRLALAHKDMEATEARATRALAESRAELLSVLETQNQELGIANDQLRLRQQEIDDKNQQLMEANRLKSEFLSTMSHELRTPLNAIIGFAELFKDGLLGPLTDDQQTYVAAIFDSGEHLLQLINEVLDLSKIEAGKMQLDVEPVDLEQMLSDSLSIVRERATISDIHIDWQPGNPVLMVRADRRRFRQILYNLLSNAVKFTPAGGHISLTASQVERQDAATRLPGFAAGIRMPLPQGEYPAFAQISVTDTGIGIAQSDSGRLFKPFTQLDSSLARKVEGTGLGLAVVHQLAELHGGTVAMTSEPGVGSCFSVWLPLWQEPTTTPTA</sequence>
<dbReference type="Pfam" id="PF02518">
    <property type="entry name" value="HATPase_c"/>
    <property type="match status" value="1"/>
</dbReference>
<evidence type="ECO:0000256" key="2">
    <source>
        <dbReference type="ARBA" id="ARBA00012438"/>
    </source>
</evidence>
<dbReference type="CDD" id="cd16922">
    <property type="entry name" value="HATPase_EvgS-ArcB-TorS-like"/>
    <property type="match status" value="1"/>
</dbReference>
<comment type="caution">
    <text evidence="10">The sequence shown here is derived from an EMBL/GenBank/DDBJ whole genome shotgun (WGS) entry which is preliminary data.</text>
</comment>
<dbReference type="SMART" id="SM00387">
    <property type="entry name" value="HATPase_c"/>
    <property type="match status" value="1"/>
</dbReference>
<dbReference type="InterPro" id="IPR011006">
    <property type="entry name" value="CheY-like_superfamily"/>
</dbReference>
<dbReference type="SUPFAM" id="SSF52172">
    <property type="entry name" value="CheY-like"/>
    <property type="match status" value="3"/>
</dbReference>
<proteinExistence type="predicted"/>
<keyword evidence="3 7" id="KW-0597">Phosphoprotein</keyword>
<evidence type="ECO:0000259" key="8">
    <source>
        <dbReference type="PROSITE" id="PS50109"/>
    </source>
</evidence>
<dbReference type="InterPro" id="IPR005467">
    <property type="entry name" value="His_kinase_dom"/>
</dbReference>
<feature type="modified residue" description="4-aspartylphosphate" evidence="7">
    <location>
        <position position="182"/>
    </location>
</feature>
<dbReference type="PANTHER" id="PTHR43547">
    <property type="entry name" value="TWO-COMPONENT HISTIDINE KINASE"/>
    <property type="match status" value="1"/>
</dbReference>
<evidence type="ECO:0000256" key="3">
    <source>
        <dbReference type="ARBA" id="ARBA00022553"/>
    </source>
</evidence>
<evidence type="ECO:0000256" key="1">
    <source>
        <dbReference type="ARBA" id="ARBA00000085"/>
    </source>
</evidence>
<dbReference type="Gene3D" id="3.30.565.10">
    <property type="entry name" value="Histidine kinase-like ATPase, C-terminal domain"/>
    <property type="match status" value="1"/>
</dbReference>
<evidence type="ECO:0000313" key="11">
    <source>
        <dbReference type="Proteomes" id="UP000543030"/>
    </source>
</evidence>
<dbReference type="Gene3D" id="3.40.50.2300">
    <property type="match status" value="3"/>
</dbReference>
<dbReference type="InterPro" id="IPR003594">
    <property type="entry name" value="HATPase_dom"/>
</dbReference>
<dbReference type="PROSITE" id="PS50110">
    <property type="entry name" value="RESPONSE_REGULATORY"/>
    <property type="match status" value="3"/>
</dbReference>
<dbReference type="SUPFAM" id="SSF55874">
    <property type="entry name" value="ATPase domain of HSP90 chaperone/DNA topoisomerase II/histidine kinase"/>
    <property type="match status" value="1"/>
</dbReference>
<evidence type="ECO:0000256" key="7">
    <source>
        <dbReference type="PROSITE-ProRule" id="PRU00169"/>
    </source>
</evidence>
<dbReference type="EC" id="2.7.13.3" evidence="2"/>
<protein>
    <recommendedName>
        <fullName evidence="6">Virulence sensor protein BvgS</fullName>
        <ecNumber evidence="2">2.7.13.3</ecNumber>
    </recommendedName>
</protein>
<evidence type="ECO:0000313" key="10">
    <source>
        <dbReference type="EMBL" id="MBB5190748.1"/>
    </source>
</evidence>
<dbReference type="InterPro" id="IPR001789">
    <property type="entry name" value="Sig_transdc_resp-reg_receiver"/>
</dbReference>
<dbReference type="EMBL" id="JACHHN010000002">
    <property type="protein sequence ID" value="MBB5190748.1"/>
    <property type="molecule type" value="Genomic_DNA"/>
</dbReference>
<dbReference type="InterPro" id="IPR003661">
    <property type="entry name" value="HisK_dim/P_dom"/>
</dbReference>
<name>A0A840RDZ4_9NEIS</name>
<evidence type="ECO:0000256" key="4">
    <source>
        <dbReference type="ARBA" id="ARBA00023012"/>
    </source>
</evidence>
<dbReference type="CDD" id="cd00082">
    <property type="entry name" value="HisKA"/>
    <property type="match status" value="1"/>
</dbReference>
<dbReference type="InterPro" id="IPR036097">
    <property type="entry name" value="HisK_dim/P_sf"/>
</dbReference>
<dbReference type="SMART" id="SM00388">
    <property type="entry name" value="HisKA"/>
    <property type="match status" value="1"/>
</dbReference>
<feature type="domain" description="Response regulatory" evidence="9">
    <location>
        <begin position="133"/>
        <end position="249"/>
    </location>
</feature>
<dbReference type="Proteomes" id="UP000543030">
    <property type="component" value="Unassembled WGS sequence"/>
</dbReference>
<dbReference type="GO" id="GO:0003677">
    <property type="term" value="F:DNA binding"/>
    <property type="evidence" value="ECO:0007669"/>
    <property type="project" value="UniProtKB-KW"/>
</dbReference>
<dbReference type="Pfam" id="PF00072">
    <property type="entry name" value="Response_reg"/>
    <property type="match status" value="3"/>
</dbReference>
<feature type="domain" description="Response regulatory" evidence="9">
    <location>
        <begin position="4"/>
        <end position="120"/>
    </location>
</feature>
<dbReference type="FunFam" id="1.10.287.130:FF:000145">
    <property type="entry name" value="Sensory transduction histidine kinase"/>
    <property type="match status" value="1"/>
</dbReference>
<dbReference type="SUPFAM" id="SSF47384">
    <property type="entry name" value="Homodimeric domain of signal transducing histidine kinase"/>
    <property type="match status" value="1"/>
</dbReference>
<keyword evidence="10" id="KW-0238">DNA-binding</keyword>
<dbReference type="RefSeq" id="WP_184099026.1">
    <property type="nucleotide sequence ID" value="NZ_JACHHN010000002.1"/>
</dbReference>
<organism evidence="10 11">
    <name type="scientific">Silvimonas terrae</name>
    <dbReference type="NCBI Taxonomy" id="300266"/>
    <lineage>
        <taxon>Bacteria</taxon>
        <taxon>Pseudomonadati</taxon>
        <taxon>Pseudomonadota</taxon>
        <taxon>Betaproteobacteria</taxon>
        <taxon>Neisseriales</taxon>
        <taxon>Chitinibacteraceae</taxon>
        <taxon>Silvimonas</taxon>
    </lineage>
</organism>
<feature type="domain" description="Response regulatory" evidence="9">
    <location>
        <begin position="269"/>
        <end position="385"/>
    </location>
</feature>
<evidence type="ECO:0000256" key="6">
    <source>
        <dbReference type="ARBA" id="ARBA00070152"/>
    </source>
</evidence>
<gene>
    <name evidence="10" type="ORF">HNQ50_001470</name>
</gene>
<reference evidence="10 11" key="1">
    <citation type="submission" date="2020-08" db="EMBL/GenBank/DDBJ databases">
        <title>Genomic Encyclopedia of Type Strains, Phase IV (KMG-IV): sequencing the most valuable type-strain genomes for metagenomic binning, comparative biology and taxonomic classification.</title>
        <authorList>
            <person name="Goeker M."/>
        </authorList>
    </citation>
    <scope>NUCLEOTIDE SEQUENCE [LARGE SCALE GENOMIC DNA]</scope>
    <source>
        <strain evidence="10 11">DSM 18233</strain>
    </source>
</reference>
<evidence type="ECO:0000256" key="5">
    <source>
        <dbReference type="ARBA" id="ARBA00058004"/>
    </source>
</evidence>
<dbReference type="PANTHER" id="PTHR43547:SF2">
    <property type="entry name" value="HYBRID SIGNAL TRANSDUCTION HISTIDINE KINASE C"/>
    <property type="match status" value="1"/>
</dbReference>
<keyword evidence="4" id="KW-0902">Two-component regulatory system</keyword>
<feature type="domain" description="Histidine kinase" evidence="8">
    <location>
        <begin position="469"/>
        <end position="713"/>
    </location>
</feature>
<dbReference type="InterPro" id="IPR036890">
    <property type="entry name" value="HATPase_C_sf"/>
</dbReference>
<keyword evidence="11" id="KW-1185">Reference proteome</keyword>